<evidence type="ECO:0000313" key="13">
    <source>
        <dbReference type="Proteomes" id="UP001215533"/>
    </source>
</evidence>
<dbReference type="KEGG" id="lcv:FBA2_09280"/>
<evidence type="ECO:0000259" key="7">
    <source>
        <dbReference type="Pfam" id="PF09335"/>
    </source>
</evidence>
<keyword evidence="5 6" id="KW-0472">Membrane</keyword>
<evidence type="ECO:0000313" key="9">
    <source>
        <dbReference type="EMBL" id="AXN35003.1"/>
    </source>
</evidence>
<dbReference type="PANTHER" id="PTHR12677:SF49">
    <property type="entry name" value="TVP38_TMEM64 FAMILY MEMBRANE PROTEIN"/>
    <property type="match status" value="1"/>
</dbReference>
<reference evidence="9 12" key="2">
    <citation type="submission" date="2018-07" db="EMBL/GenBank/DDBJ databases">
        <title>Lactobacillus curvatus genome sequence.</title>
        <authorList>
            <person name="Prechtl R."/>
        </authorList>
    </citation>
    <scope>NUCLEOTIDE SEQUENCE [LARGE SCALE GENOMIC DNA]</scope>
    <source>
        <strain evidence="9 12">TMW 1.1928</strain>
    </source>
</reference>
<organism evidence="9 12">
    <name type="scientific">Latilactobacillus curvatus</name>
    <name type="common">Lactobacillus curvatus</name>
    <dbReference type="NCBI Taxonomy" id="28038"/>
    <lineage>
        <taxon>Bacteria</taxon>
        <taxon>Bacillati</taxon>
        <taxon>Bacillota</taxon>
        <taxon>Bacilli</taxon>
        <taxon>Lactobacillales</taxon>
        <taxon>Lactobacillaceae</taxon>
        <taxon>Latilactobacillus</taxon>
    </lineage>
</organism>
<evidence type="ECO:0000313" key="8">
    <source>
        <dbReference type="EMBL" id="ASN59264.1"/>
    </source>
</evidence>
<dbReference type="AlphaFoldDB" id="A0A1B2A3K6"/>
<dbReference type="EMBL" id="CP022474">
    <property type="protein sequence ID" value="ASN59264.1"/>
    <property type="molecule type" value="Genomic_DNA"/>
</dbReference>
<evidence type="ECO:0000313" key="10">
    <source>
        <dbReference type="EMBL" id="WDC93051.1"/>
    </source>
</evidence>
<geneLocation type="plasmid" evidence="10 13">
    <name>p1_CACC879</name>
</geneLocation>
<reference evidence="8 11" key="1">
    <citation type="submission" date="2017-07" db="EMBL/GenBank/DDBJ databases">
        <title>Lactobacillus curvatus MRS6 whole genome.</title>
        <authorList>
            <person name="Jans C."/>
            <person name="Lagler S."/>
            <person name="Lacroix C."/>
            <person name="Meile L."/>
            <person name="Stevens M.J.A."/>
        </authorList>
    </citation>
    <scope>NUCLEOTIDE SEQUENCE [LARGE SCALE GENOMIC DNA]</scope>
    <source>
        <strain evidence="8 11">MRS6</strain>
    </source>
</reference>
<comment type="similarity">
    <text evidence="6">Belongs to the TVP38/TMEM64 family.</text>
</comment>
<protein>
    <recommendedName>
        <fullName evidence="6">TVP38/TMEM64 family membrane protein</fullName>
    </recommendedName>
</protein>
<dbReference type="Pfam" id="PF09335">
    <property type="entry name" value="VTT_dom"/>
    <property type="match status" value="1"/>
</dbReference>
<feature type="transmembrane region" description="Helical" evidence="6">
    <location>
        <begin position="166"/>
        <end position="188"/>
    </location>
</feature>
<evidence type="ECO:0000256" key="1">
    <source>
        <dbReference type="ARBA" id="ARBA00004651"/>
    </source>
</evidence>
<name>A0A1B2A3K6_LATCU</name>
<comment type="subcellular location">
    <subcellularLocation>
        <location evidence="1 6">Cell membrane</location>
        <topology evidence="1 6">Multi-pass membrane protein</topology>
    </subcellularLocation>
</comment>
<evidence type="ECO:0000256" key="2">
    <source>
        <dbReference type="ARBA" id="ARBA00022475"/>
    </source>
</evidence>
<dbReference type="Proteomes" id="UP000257607">
    <property type="component" value="Chromosome"/>
</dbReference>
<dbReference type="InterPro" id="IPR015414">
    <property type="entry name" value="TMEM64"/>
</dbReference>
<keyword evidence="2 6" id="KW-1003">Cell membrane</keyword>
<feature type="transmembrane region" description="Helical" evidence="6">
    <location>
        <begin position="138"/>
        <end position="160"/>
    </location>
</feature>
<dbReference type="OrthoDB" id="371137at2"/>
<dbReference type="Proteomes" id="UP001215533">
    <property type="component" value="Plasmid p1_CACC879"/>
</dbReference>
<dbReference type="GO" id="GO:0005886">
    <property type="term" value="C:plasma membrane"/>
    <property type="evidence" value="ECO:0007669"/>
    <property type="project" value="UniProtKB-SubCell"/>
</dbReference>
<evidence type="ECO:0000256" key="3">
    <source>
        <dbReference type="ARBA" id="ARBA00022692"/>
    </source>
</evidence>
<evidence type="ECO:0000256" key="5">
    <source>
        <dbReference type="ARBA" id="ARBA00023136"/>
    </source>
</evidence>
<accession>A0A1B2A3K6</accession>
<dbReference type="PANTHER" id="PTHR12677">
    <property type="entry name" value="GOLGI APPARATUS MEMBRANE PROTEIN TVP38-RELATED"/>
    <property type="match status" value="1"/>
</dbReference>
<dbReference type="RefSeq" id="WP_039098837.1">
    <property type="nucleotide sequence ID" value="NZ_AP024685.1"/>
</dbReference>
<evidence type="ECO:0000313" key="12">
    <source>
        <dbReference type="Proteomes" id="UP000257607"/>
    </source>
</evidence>
<proteinExistence type="inferred from homology"/>
<dbReference type="InterPro" id="IPR032816">
    <property type="entry name" value="VTT_dom"/>
</dbReference>
<feature type="transmembrane region" description="Helical" evidence="6">
    <location>
        <begin position="88"/>
        <end position="105"/>
    </location>
</feature>
<feature type="transmembrane region" description="Helical" evidence="6">
    <location>
        <begin position="40"/>
        <end position="58"/>
    </location>
</feature>
<feature type="domain" description="VTT" evidence="7">
    <location>
        <begin position="68"/>
        <end position="185"/>
    </location>
</feature>
<gene>
    <name evidence="8" type="ORF">CG419_00825</name>
    <name evidence="9" type="ORF">DT351_00835</name>
    <name evidence="10" type="ORF">PSR33_07800</name>
</gene>
<evidence type="ECO:0000313" key="11">
    <source>
        <dbReference type="Proteomes" id="UP000199749"/>
    </source>
</evidence>
<keyword evidence="4 6" id="KW-1133">Transmembrane helix</keyword>
<feature type="transmembrane region" description="Helical" evidence="6">
    <location>
        <begin position="9"/>
        <end position="28"/>
    </location>
</feature>
<sequence length="197" mass="21647">MSRTISRRLISATSLMALIGSISLAIYWSRLGLFNNTTALQAYLGHSVLIGPLIFITIQIIQVVIPVIPGGISTAAGVLVFGPLWGFVYNYVGIAIGSILNFLLARQFGKPFILHVISEKTYDKYIGTITEKKNFARFFALAIFLPVAPDDVLCLMAGLTEMSLKKFTWIIILCKPASIAVYSFALVYGGQFLMQLM</sequence>
<dbReference type="EMBL" id="CP117684">
    <property type="protein sequence ID" value="WDC93051.1"/>
    <property type="molecule type" value="Genomic_DNA"/>
</dbReference>
<evidence type="ECO:0000256" key="6">
    <source>
        <dbReference type="RuleBase" id="RU366058"/>
    </source>
</evidence>
<keyword evidence="3 6" id="KW-0812">Transmembrane</keyword>
<keyword evidence="10" id="KW-0614">Plasmid</keyword>
<dbReference type="EMBL" id="CP031003">
    <property type="protein sequence ID" value="AXN35003.1"/>
    <property type="molecule type" value="Genomic_DNA"/>
</dbReference>
<evidence type="ECO:0000256" key="4">
    <source>
        <dbReference type="ARBA" id="ARBA00022989"/>
    </source>
</evidence>
<reference evidence="10" key="3">
    <citation type="submission" date="2023-02" db="EMBL/GenBank/DDBJ databases">
        <title>Complete genome sequence of Lactobacillus curvatus CACC879 isolated from Pig feces.</title>
        <authorList>
            <person name="Park S."/>
            <person name="Park M.A."/>
            <person name="Kim D.-H."/>
            <person name="Kim Y."/>
        </authorList>
    </citation>
    <scope>NUCLEOTIDE SEQUENCE</scope>
    <source>
        <strain evidence="10">Curvatus</strain>
        <plasmid evidence="10">p1_CACC879</plasmid>
    </source>
</reference>
<dbReference type="Proteomes" id="UP000199749">
    <property type="component" value="Chromosome"/>
</dbReference>